<dbReference type="CDD" id="cd16792">
    <property type="entry name" value="SP-RING_Siz-like"/>
    <property type="match status" value="1"/>
</dbReference>
<dbReference type="GO" id="GO:0016925">
    <property type="term" value="P:protein sumoylation"/>
    <property type="evidence" value="ECO:0007669"/>
    <property type="project" value="TreeGrafter"/>
</dbReference>
<dbReference type="EMBL" id="JAPZBQ010000001">
    <property type="protein sequence ID" value="KAJ5352299.1"/>
    <property type="molecule type" value="Genomic_DNA"/>
</dbReference>
<dbReference type="InterPro" id="IPR004181">
    <property type="entry name" value="Znf_MIZ"/>
</dbReference>
<dbReference type="InterPro" id="IPR038654">
    <property type="entry name" value="PINIT_sf"/>
</dbReference>
<evidence type="ECO:0000259" key="10">
    <source>
        <dbReference type="PROSITE" id="PS50800"/>
    </source>
</evidence>
<organism evidence="13 14">
    <name type="scientific">Penicillium brevicompactum</name>
    <dbReference type="NCBI Taxonomy" id="5074"/>
    <lineage>
        <taxon>Eukaryota</taxon>
        <taxon>Fungi</taxon>
        <taxon>Dikarya</taxon>
        <taxon>Ascomycota</taxon>
        <taxon>Pezizomycotina</taxon>
        <taxon>Eurotiomycetes</taxon>
        <taxon>Eurotiomycetidae</taxon>
        <taxon>Eurotiales</taxon>
        <taxon>Aspergillaceae</taxon>
        <taxon>Penicillium</taxon>
    </lineage>
</organism>
<dbReference type="SMART" id="SM00513">
    <property type="entry name" value="SAP"/>
    <property type="match status" value="1"/>
</dbReference>
<evidence type="ECO:0000256" key="7">
    <source>
        <dbReference type="ARBA" id="ARBA00022833"/>
    </source>
</evidence>
<keyword evidence="7" id="KW-0862">Zinc</keyword>
<dbReference type="Gene3D" id="3.30.40.10">
    <property type="entry name" value="Zinc/RING finger domain, C3HC4 (zinc finger)"/>
    <property type="match status" value="1"/>
</dbReference>
<evidence type="ECO:0000313" key="14">
    <source>
        <dbReference type="Proteomes" id="UP001147695"/>
    </source>
</evidence>
<feature type="domain" description="SAP" evidence="10">
    <location>
        <begin position="18"/>
        <end position="52"/>
    </location>
</feature>
<evidence type="ECO:0000256" key="3">
    <source>
        <dbReference type="ARBA" id="ARBA00022679"/>
    </source>
</evidence>
<evidence type="ECO:0000259" key="11">
    <source>
        <dbReference type="PROSITE" id="PS51044"/>
    </source>
</evidence>
<evidence type="ECO:0000313" key="13">
    <source>
        <dbReference type="EMBL" id="KAJ5352299.1"/>
    </source>
</evidence>
<dbReference type="GO" id="GO:0008270">
    <property type="term" value="F:zinc ion binding"/>
    <property type="evidence" value="ECO:0007669"/>
    <property type="project" value="UniProtKB-KW"/>
</dbReference>
<dbReference type="Proteomes" id="UP001147695">
    <property type="component" value="Unassembled WGS sequence"/>
</dbReference>
<feature type="domain" description="SP-RING-type" evidence="11">
    <location>
        <begin position="312"/>
        <end position="397"/>
    </location>
</feature>
<evidence type="ECO:0000256" key="5">
    <source>
        <dbReference type="ARBA" id="ARBA00022771"/>
    </source>
</evidence>
<dbReference type="Pfam" id="PF02037">
    <property type="entry name" value="SAP"/>
    <property type="match status" value="1"/>
</dbReference>
<keyword evidence="4" id="KW-0479">Metal-binding</keyword>
<evidence type="ECO:0000256" key="6">
    <source>
        <dbReference type="ARBA" id="ARBA00022786"/>
    </source>
</evidence>
<feature type="compositionally biased region" description="Polar residues" evidence="9">
    <location>
        <begin position="532"/>
        <end position="542"/>
    </location>
</feature>
<evidence type="ECO:0000259" key="12">
    <source>
        <dbReference type="PROSITE" id="PS51466"/>
    </source>
</evidence>
<feature type="compositionally biased region" description="Acidic residues" evidence="9">
    <location>
        <begin position="424"/>
        <end position="434"/>
    </location>
</feature>
<comment type="caution">
    <text evidence="13">The sequence shown here is derived from an EMBL/GenBank/DDBJ whole genome shotgun (WGS) entry which is preliminary data.</text>
</comment>
<dbReference type="InterPro" id="IPR031141">
    <property type="entry name" value="SIZ1/2_SP-RING"/>
</dbReference>
<dbReference type="InterPro" id="IPR023321">
    <property type="entry name" value="PINIT"/>
</dbReference>
<comment type="similarity">
    <text evidence="2">Belongs to the PIAS family.</text>
</comment>
<reference evidence="13" key="1">
    <citation type="submission" date="2022-12" db="EMBL/GenBank/DDBJ databases">
        <authorList>
            <person name="Petersen C."/>
        </authorList>
    </citation>
    <scope>NUCLEOTIDE SEQUENCE</scope>
    <source>
        <strain evidence="13">IBT 35673</strain>
    </source>
</reference>
<dbReference type="PANTHER" id="PTHR10782:SF100">
    <property type="entry name" value="LIGASE SIZA, PUTATIVE (AFU_ORTHOLOGUE AFUA_6G05240)-RELATED"/>
    <property type="match status" value="1"/>
</dbReference>
<feature type="compositionally biased region" description="Polar residues" evidence="9">
    <location>
        <begin position="463"/>
        <end position="480"/>
    </location>
</feature>
<evidence type="ECO:0000256" key="2">
    <source>
        <dbReference type="ARBA" id="ARBA00005383"/>
    </source>
</evidence>
<dbReference type="Pfam" id="PF14324">
    <property type="entry name" value="PINIT"/>
    <property type="match status" value="1"/>
</dbReference>
<dbReference type="GO" id="GO:0061665">
    <property type="term" value="F:SUMO ligase activity"/>
    <property type="evidence" value="ECO:0007669"/>
    <property type="project" value="TreeGrafter"/>
</dbReference>
<dbReference type="Pfam" id="PF02891">
    <property type="entry name" value="zf-MIZ"/>
    <property type="match status" value="1"/>
</dbReference>
<keyword evidence="3" id="KW-0808">Transferase</keyword>
<evidence type="ECO:0000256" key="9">
    <source>
        <dbReference type="SAM" id="MobiDB-lite"/>
    </source>
</evidence>
<accession>A0A9W9UPX5</accession>
<dbReference type="InterPro" id="IPR003034">
    <property type="entry name" value="SAP_dom"/>
</dbReference>
<keyword evidence="6" id="KW-0833">Ubl conjugation pathway</keyword>
<gene>
    <name evidence="13" type="ORF">N7452_001273</name>
</gene>
<proteinExistence type="inferred from homology"/>
<evidence type="ECO:0000256" key="4">
    <source>
        <dbReference type="ARBA" id="ARBA00022723"/>
    </source>
</evidence>
<dbReference type="InterPro" id="IPR013083">
    <property type="entry name" value="Znf_RING/FYVE/PHD"/>
</dbReference>
<comment type="pathway">
    <text evidence="1">Protein modification; protein sumoylation.</text>
</comment>
<dbReference type="PROSITE" id="PS50800">
    <property type="entry name" value="SAP"/>
    <property type="match status" value="1"/>
</dbReference>
<feature type="domain" description="PINIT" evidence="12">
    <location>
        <begin position="125"/>
        <end position="283"/>
    </location>
</feature>
<dbReference type="AlphaFoldDB" id="A0A9W9UPX5"/>
<dbReference type="PROSITE" id="PS51044">
    <property type="entry name" value="ZF_SP_RING"/>
    <property type="match status" value="1"/>
</dbReference>
<name>A0A9W9UPX5_PENBR</name>
<evidence type="ECO:0000256" key="1">
    <source>
        <dbReference type="ARBA" id="ARBA00004718"/>
    </source>
</evidence>
<sequence length="542" mass="59395">MSAYGPADTDVPTMTTYIKTLTNPQLKLLLRHEGLQVSGLKATLQFRIIHRLQNLAESDTVSYEALVAYIRSIIWPHSASSLGHSEPQYQAPPVSQSPAQARSTGPGISMSPFTYTTGPSAPVMKAPAPKSPGPLIFKDSPFFTVIESLTPVVECKIRENTRDSVELKVMLSYSAAERLQTDLDTRVMVYCAGDSGLTQFTKSDIAFPHQVELKVNLDEVKANLRGLKNRPGTTQPADVTSLIRKKAHYPNNIVMTYALTQKVDKFTVVYLKFFALANLVQQHPIEKLVSELKTRKLISKEQVLREMQNRASDTDIIATSSVMSLKCPLSTLRIQVPCRSIICTHNQCFDASSFLELQKQAPTWTCPVCSKSTSFESLQVDQYVDDILHSTSSRVDQVTVEPDGAWSTPTDSDATNAGGMTPTSDDDDDDDLIEITEPGLPSVKKEPGNQEFGLPSIALERTPAQSKSREASTPSSVIRQSSKKRPVSQVIDLTESGDEEDNSPAPAAKRLAPSLPSRSFPRQDYYVPPASSPLNGSHPPSS</sequence>
<evidence type="ECO:0000256" key="8">
    <source>
        <dbReference type="PROSITE-ProRule" id="PRU00452"/>
    </source>
</evidence>
<keyword evidence="5 8" id="KW-0863">Zinc-finger</keyword>
<dbReference type="PANTHER" id="PTHR10782">
    <property type="entry name" value="ZINC FINGER MIZ DOMAIN-CONTAINING PROTEIN"/>
    <property type="match status" value="1"/>
</dbReference>
<dbReference type="GO" id="GO:0000785">
    <property type="term" value="C:chromatin"/>
    <property type="evidence" value="ECO:0007669"/>
    <property type="project" value="TreeGrafter"/>
</dbReference>
<reference evidence="13" key="2">
    <citation type="journal article" date="2023" name="IMA Fungus">
        <title>Comparative genomic study of the Penicillium genus elucidates a diverse pangenome and 15 lateral gene transfer events.</title>
        <authorList>
            <person name="Petersen C."/>
            <person name="Sorensen T."/>
            <person name="Nielsen M.R."/>
            <person name="Sondergaard T.E."/>
            <person name="Sorensen J.L."/>
            <person name="Fitzpatrick D.A."/>
            <person name="Frisvad J.C."/>
            <person name="Nielsen K.L."/>
        </authorList>
    </citation>
    <scope>NUCLEOTIDE SEQUENCE</scope>
    <source>
        <strain evidence="13">IBT 35673</strain>
    </source>
</reference>
<protein>
    <submittedName>
        <fullName evidence="13">Transcriptional regulator family: Zinc finger MIZ-type</fullName>
    </submittedName>
</protein>
<dbReference type="Gene3D" id="2.60.120.780">
    <property type="entry name" value="PINIT domain"/>
    <property type="match status" value="1"/>
</dbReference>
<feature type="region of interest" description="Disordered" evidence="9">
    <location>
        <begin position="394"/>
        <end position="542"/>
    </location>
</feature>
<dbReference type="PROSITE" id="PS51466">
    <property type="entry name" value="PINIT"/>
    <property type="match status" value="1"/>
</dbReference>